<reference evidence="7 9" key="2">
    <citation type="submission" date="2013-03" db="EMBL/GenBank/DDBJ databases">
        <title>The Genome Sequence of Enterococcus haemoperoxidus BAA-382 (PacBio/Illumina hybrid assembly).</title>
        <authorList>
            <consortium name="The Broad Institute Genomics Platform"/>
            <consortium name="The Broad Institute Genome Sequencing Center for Infectious Disease"/>
            <person name="Earl A."/>
            <person name="Russ C."/>
            <person name="Gilmore M."/>
            <person name="Surin D."/>
            <person name="Walker B."/>
            <person name="Young S."/>
            <person name="Zeng Q."/>
            <person name="Gargeya S."/>
            <person name="Fitzgerald M."/>
            <person name="Haas B."/>
            <person name="Abouelleil A."/>
            <person name="Allen A.W."/>
            <person name="Alvarado L."/>
            <person name="Arachchi H.M."/>
            <person name="Berlin A.M."/>
            <person name="Chapman S.B."/>
            <person name="Gainer-Dewar J."/>
            <person name="Goldberg J."/>
            <person name="Griggs A."/>
            <person name="Gujja S."/>
            <person name="Hansen M."/>
            <person name="Howarth C."/>
            <person name="Imamovic A."/>
            <person name="Ireland A."/>
            <person name="Larimer J."/>
            <person name="McCowan C."/>
            <person name="Murphy C."/>
            <person name="Pearson M."/>
            <person name="Poon T.W."/>
            <person name="Priest M."/>
            <person name="Roberts A."/>
            <person name="Saif S."/>
            <person name="Shea T."/>
            <person name="Sisk P."/>
            <person name="Sykes S."/>
            <person name="Wortman J."/>
            <person name="Nusbaum C."/>
            <person name="Birren B."/>
        </authorList>
    </citation>
    <scope>NUCLEOTIDE SEQUENCE [LARGE SCALE GENOMIC DNA]</scope>
    <source>
        <strain evidence="7 9">ATCC BAA-382</strain>
    </source>
</reference>
<dbReference type="Proteomes" id="UP000014197">
    <property type="component" value="Unassembled WGS sequence"/>
</dbReference>
<gene>
    <name evidence="7" type="ORF">I583_01886</name>
    <name evidence="6" type="ORF">UAW_00526</name>
</gene>
<dbReference type="Gene3D" id="3.40.390.80">
    <property type="entry name" value="Peptidase M60, enhancin-like domain 2"/>
    <property type="match status" value="1"/>
</dbReference>
<feature type="domain" description="Peptidase M60" evidence="5">
    <location>
        <begin position="77"/>
        <end position="372"/>
    </location>
</feature>
<dbReference type="CDD" id="cd12215">
    <property type="entry name" value="ChiC_BD"/>
    <property type="match status" value="2"/>
</dbReference>
<evidence type="ECO:0000259" key="4">
    <source>
        <dbReference type="PROSITE" id="PS50853"/>
    </source>
</evidence>
<feature type="chain" id="PRO_5004366085" description="S-layer protein" evidence="3">
    <location>
        <begin position="31"/>
        <end position="737"/>
    </location>
</feature>
<dbReference type="CDD" id="cd00063">
    <property type="entry name" value="FN3"/>
    <property type="match status" value="1"/>
</dbReference>
<dbReference type="Gene3D" id="2.60.40.10">
    <property type="entry name" value="Immunoglobulins"/>
    <property type="match status" value="2"/>
</dbReference>
<keyword evidence="9" id="KW-1185">Reference proteome</keyword>
<dbReference type="SMART" id="SM00495">
    <property type="entry name" value="ChtBD3"/>
    <property type="match status" value="2"/>
</dbReference>
<dbReference type="GO" id="GO:0004553">
    <property type="term" value="F:hydrolase activity, hydrolyzing O-glycosyl compounds"/>
    <property type="evidence" value="ECO:0007669"/>
    <property type="project" value="InterPro"/>
</dbReference>
<dbReference type="PANTHER" id="PTHR15730:SF5">
    <property type="entry name" value="SI:CH211-210B2.2-RELATED"/>
    <property type="match status" value="1"/>
</dbReference>
<feature type="domain" description="Fibronectin type-III" evidence="4">
    <location>
        <begin position="557"/>
        <end position="645"/>
    </location>
</feature>
<accession>R2T2Z1</accession>
<dbReference type="SMART" id="SM00060">
    <property type="entry name" value="FN3"/>
    <property type="match status" value="2"/>
</dbReference>
<keyword evidence="2" id="KW-0119">Carbohydrate metabolism</keyword>
<dbReference type="Gene3D" id="2.60.120.1250">
    <property type="entry name" value="Peptidase M60, enhancin-like domain 1"/>
    <property type="match status" value="1"/>
</dbReference>
<dbReference type="STRING" id="155618.RV06_GL002718"/>
<dbReference type="RefSeq" id="WP_010760738.1">
    <property type="nucleotide sequence ID" value="NZ_KB946315.1"/>
</dbReference>
<dbReference type="EMBL" id="AJAR01000010">
    <property type="protein sequence ID" value="EOH99376.1"/>
    <property type="molecule type" value="Genomic_DNA"/>
</dbReference>
<evidence type="ECO:0000256" key="1">
    <source>
        <dbReference type="ARBA" id="ARBA00022801"/>
    </source>
</evidence>
<evidence type="ECO:0000256" key="2">
    <source>
        <dbReference type="ARBA" id="ARBA00023326"/>
    </source>
</evidence>
<dbReference type="Pfam" id="PF00041">
    <property type="entry name" value="fn3"/>
    <property type="match status" value="1"/>
</dbReference>
<name>R2T2Z1_9ENTE</name>
<dbReference type="Proteomes" id="UP000013858">
    <property type="component" value="Unassembled WGS sequence"/>
</dbReference>
<organism evidence="6 8">
    <name type="scientific">Enterococcus haemoperoxidus ATCC BAA-382</name>
    <dbReference type="NCBI Taxonomy" id="1158608"/>
    <lineage>
        <taxon>Bacteria</taxon>
        <taxon>Bacillati</taxon>
        <taxon>Bacillota</taxon>
        <taxon>Bacilli</taxon>
        <taxon>Lactobacillales</taxon>
        <taxon>Enterococcaceae</taxon>
        <taxon>Enterococcus</taxon>
    </lineage>
</organism>
<dbReference type="EMBL" id="ASVY01000002">
    <property type="protein sequence ID" value="EOT62883.1"/>
    <property type="molecule type" value="Genomic_DNA"/>
</dbReference>
<dbReference type="OrthoDB" id="197688at2"/>
<evidence type="ECO:0008006" key="10">
    <source>
        <dbReference type="Google" id="ProtNLM"/>
    </source>
</evidence>
<keyword evidence="2" id="KW-0624">Polysaccharide degradation</keyword>
<keyword evidence="1" id="KW-0378">Hydrolase</keyword>
<dbReference type="InterPro" id="IPR031161">
    <property type="entry name" value="Peptidase_M60_dom"/>
</dbReference>
<dbReference type="SUPFAM" id="SSF51055">
    <property type="entry name" value="Carbohydrate binding domain"/>
    <property type="match status" value="2"/>
</dbReference>
<dbReference type="InterPro" id="IPR051244">
    <property type="entry name" value="TCAF"/>
</dbReference>
<dbReference type="Gene3D" id="1.10.390.30">
    <property type="entry name" value="Peptidase M60, enhancin-like domain 3"/>
    <property type="match status" value="1"/>
</dbReference>
<dbReference type="InterPro" id="IPR013783">
    <property type="entry name" value="Ig-like_fold"/>
</dbReference>
<proteinExistence type="predicted"/>
<dbReference type="InterPro" id="IPR036116">
    <property type="entry name" value="FN3_sf"/>
</dbReference>
<dbReference type="InterPro" id="IPR003610">
    <property type="entry name" value="CBM5/12"/>
</dbReference>
<protein>
    <recommendedName>
        <fullName evidence="10">S-layer protein</fullName>
    </recommendedName>
</protein>
<evidence type="ECO:0000313" key="8">
    <source>
        <dbReference type="Proteomes" id="UP000013858"/>
    </source>
</evidence>
<dbReference type="AlphaFoldDB" id="R2T2Z1"/>
<comment type="caution">
    <text evidence="6">The sequence shown here is derived from an EMBL/GenBank/DDBJ whole genome shotgun (WGS) entry which is preliminary data.</text>
</comment>
<reference evidence="6 8" key="1">
    <citation type="submission" date="2013-02" db="EMBL/GenBank/DDBJ databases">
        <title>The Genome Sequence of Enterococcus haemoperoxidus BAA-382.</title>
        <authorList>
            <consortium name="The Broad Institute Genome Sequencing Platform"/>
            <consortium name="The Broad Institute Genome Sequencing Center for Infectious Disease"/>
            <person name="Earl A.M."/>
            <person name="Gilmore M.S."/>
            <person name="Lebreton F."/>
            <person name="Walker B."/>
            <person name="Young S.K."/>
            <person name="Zeng Q."/>
            <person name="Gargeya S."/>
            <person name="Fitzgerald M."/>
            <person name="Haas B."/>
            <person name="Abouelleil A."/>
            <person name="Alvarado L."/>
            <person name="Arachchi H.M."/>
            <person name="Berlin A.M."/>
            <person name="Chapman S.B."/>
            <person name="Dewar J."/>
            <person name="Goldberg J."/>
            <person name="Griggs A."/>
            <person name="Gujja S."/>
            <person name="Hansen M."/>
            <person name="Howarth C."/>
            <person name="Imamovic A."/>
            <person name="Larimer J."/>
            <person name="McCowan C."/>
            <person name="Murphy C."/>
            <person name="Neiman D."/>
            <person name="Pearson M."/>
            <person name="Priest M."/>
            <person name="Roberts A."/>
            <person name="Saif S."/>
            <person name="Shea T."/>
            <person name="Sisk P."/>
            <person name="Sykes S."/>
            <person name="Wortman J."/>
            <person name="Nusbaum C."/>
            <person name="Birren B."/>
        </authorList>
    </citation>
    <scope>NUCLEOTIDE SEQUENCE [LARGE SCALE GENOMIC DNA]</scope>
    <source>
        <strain evidence="6 8">ATCC BAA-382</strain>
    </source>
</reference>
<evidence type="ECO:0000313" key="9">
    <source>
        <dbReference type="Proteomes" id="UP000014197"/>
    </source>
</evidence>
<evidence type="ECO:0000313" key="6">
    <source>
        <dbReference type="EMBL" id="EOH99376.1"/>
    </source>
</evidence>
<dbReference type="PROSITE" id="PS51723">
    <property type="entry name" value="PEPTIDASE_M60"/>
    <property type="match status" value="1"/>
</dbReference>
<dbReference type="GO" id="GO:0030246">
    <property type="term" value="F:carbohydrate binding"/>
    <property type="evidence" value="ECO:0007669"/>
    <property type="project" value="InterPro"/>
</dbReference>
<evidence type="ECO:0000259" key="5">
    <source>
        <dbReference type="PROSITE" id="PS51723"/>
    </source>
</evidence>
<dbReference type="Pfam" id="PF13402">
    <property type="entry name" value="Peptidase_M60"/>
    <property type="match status" value="1"/>
</dbReference>
<dbReference type="eggNOG" id="COG3397">
    <property type="taxonomic scope" value="Bacteria"/>
</dbReference>
<evidence type="ECO:0000313" key="7">
    <source>
        <dbReference type="EMBL" id="EOT62883.1"/>
    </source>
</evidence>
<sequence length="737" mass="84067">MKKNKFYISMGVSILTLVATGILNTTDTYAEPVNNKNLVKIEQKMMQRYPGVQSELIQSEDTTIYRKNQLDNTFGASNNQSSGIYKRNTDSITIYVDENTDQTALPTYTISPIILNQYLDGHPQKIALKKGKNTINNASQGIIHLQNITATTTQQKLLVTVDGGIKLPRFILGKTTEADWQNQVRQSPNTPGYELVGTHTLVTGSKTTLNQVKDPQRIIETYDKVVKFHNESSGLDNSTSLHRQGRGLIQHMRETQESGYYMYAWFSHTAYSKDSGMAKLLSASSDTLWGPMHELGHTYQMNRMTWNNQTEVTVNIYSMRSEKKFGDRSRLEREKVYDKIFTYFKLSNKNYDNNKDLFVRLGMFWQLELAFGDSFYPQLHKLYREEAKDLRSDSAKQQYFISSTSKIANKNLLPYFEMWGLPITNETRQTIQKYPKLTHKIWEYRDEMKNPISPIDPIQPEKPATPLTLSILDVEHNFVKFKWTQTQGDSSIKEYIVYRDGKEIGRTTTTEFTDQTVQPMTNYNYNVVTISTVGGTSDKSASLQIKTPTVPSAETPAPTKPTAIVSTTITENSISLTWSPSNSSVGIAGYNVYSNGAKISTVNATSFTDTSLQANTTYTYQITAFDRTHKESIKSDSITLKTKQTETQLSTWDSNKIYTAENKVFFNGVEYKAKWWTKGNRPDQSDVWESLSKNTMEWEYNKAYNCGDNVTFQGKTYKAKWWTQGNQPGSSPVWEKI</sequence>
<dbReference type="GO" id="GO:0005576">
    <property type="term" value="C:extracellular region"/>
    <property type="evidence" value="ECO:0007669"/>
    <property type="project" value="InterPro"/>
</dbReference>
<keyword evidence="3" id="KW-0732">Signal</keyword>
<dbReference type="PATRIC" id="fig|1158608.3.peg.505"/>
<dbReference type="InterPro" id="IPR036573">
    <property type="entry name" value="CBM_sf_5/12"/>
</dbReference>
<dbReference type="PANTHER" id="PTHR15730">
    <property type="entry name" value="EXPERIMENTAL AUTOIMMUNE PROSTATITIS ANTIGEN 2-RELATED"/>
    <property type="match status" value="1"/>
</dbReference>
<feature type="domain" description="Fibronectin type-III" evidence="4">
    <location>
        <begin position="465"/>
        <end position="550"/>
    </location>
</feature>
<feature type="signal peptide" evidence="3">
    <location>
        <begin position="1"/>
        <end position="30"/>
    </location>
</feature>
<dbReference type="Pfam" id="PF02839">
    <property type="entry name" value="CBM_5_12"/>
    <property type="match status" value="2"/>
</dbReference>
<dbReference type="Gene3D" id="2.10.10.20">
    <property type="entry name" value="Carbohydrate-binding module superfamily 5/12"/>
    <property type="match status" value="2"/>
</dbReference>
<dbReference type="SMART" id="SM01276">
    <property type="entry name" value="M60-like"/>
    <property type="match status" value="1"/>
</dbReference>
<dbReference type="SUPFAM" id="SSF49265">
    <property type="entry name" value="Fibronectin type III"/>
    <property type="match status" value="1"/>
</dbReference>
<dbReference type="PROSITE" id="PS50853">
    <property type="entry name" value="FN3"/>
    <property type="match status" value="2"/>
</dbReference>
<dbReference type="GO" id="GO:0000272">
    <property type="term" value="P:polysaccharide catabolic process"/>
    <property type="evidence" value="ECO:0007669"/>
    <property type="project" value="UniProtKB-KW"/>
</dbReference>
<dbReference type="InterPro" id="IPR003961">
    <property type="entry name" value="FN3_dom"/>
</dbReference>
<evidence type="ECO:0000256" key="3">
    <source>
        <dbReference type="SAM" id="SignalP"/>
    </source>
</evidence>
<dbReference type="eggNOG" id="COG3979">
    <property type="taxonomic scope" value="Bacteria"/>
</dbReference>
<dbReference type="InterPro" id="IPR042279">
    <property type="entry name" value="Pep_M60_3"/>
</dbReference>